<dbReference type="PANTHER" id="PTHR33085">
    <property type="entry name" value="OS12G0113100 PROTEIN-RELATED"/>
    <property type="match status" value="1"/>
</dbReference>
<reference evidence="2" key="1">
    <citation type="journal article" date="2019" name="BMC Genomics">
        <title>A new reference genome for Sorghum bicolor reveals high levels of sequence similarity between sweet and grain genotypes: implications for the genetics of sugar metabolism.</title>
        <authorList>
            <person name="Cooper E.A."/>
            <person name="Brenton Z.W."/>
            <person name="Flinn B.S."/>
            <person name="Jenkins J."/>
            <person name="Shu S."/>
            <person name="Flowers D."/>
            <person name="Luo F."/>
            <person name="Wang Y."/>
            <person name="Xia P."/>
            <person name="Barry K."/>
            <person name="Daum C."/>
            <person name="Lipzen A."/>
            <person name="Yoshinaga Y."/>
            <person name="Schmutz J."/>
            <person name="Saski C."/>
            <person name="Vermerris W."/>
            <person name="Kresovich S."/>
        </authorList>
    </citation>
    <scope>NUCLEOTIDE SEQUENCE</scope>
</reference>
<evidence type="ECO:0000313" key="2">
    <source>
        <dbReference type="EMBL" id="KAG0545806.1"/>
    </source>
</evidence>
<proteinExistence type="predicted"/>
<protein>
    <submittedName>
        <fullName evidence="2">Uncharacterized protein</fullName>
    </submittedName>
</protein>
<evidence type="ECO:0000313" key="3">
    <source>
        <dbReference type="Proteomes" id="UP000807115"/>
    </source>
</evidence>
<sequence>MGTLCLPRPSYTFRPGDSDANDEWGMHCFPLGDRKVVCADQSGLAFAFNAETRVVGTTMSLAQADALLPPQLFESFPSRRRRTATGRAASSSTWEELDTPKEWRERRDPQVVNLGSGRFCIARFFHGSSSSSDDGETGEDFAVLTGVEVVPCLGQAGGDSDNGKAMKLRMIRHKSRRLHGGGNIDTMF</sequence>
<evidence type="ECO:0000256" key="1">
    <source>
        <dbReference type="SAM" id="MobiDB-lite"/>
    </source>
</evidence>
<accession>A0A921RTG7</accession>
<dbReference type="Gramene" id="EER99707">
    <property type="protein sequence ID" value="EER99707"/>
    <property type="gene ID" value="SORBI_3002G375600"/>
</dbReference>
<feature type="region of interest" description="Disordered" evidence="1">
    <location>
        <begin position="78"/>
        <end position="102"/>
    </location>
</feature>
<gene>
    <name evidence="2" type="ORF">BDA96_02G393900</name>
</gene>
<name>A0A921RTG7_SORBI</name>
<comment type="caution">
    <text evidence="2">The sequence shown here is derived from an EMBL/GenBank/DDBJ whole genome shotgun (WGS) entry which is preliminary data.</text>
</comment>
<dbReference type="AlphaFoldDB" id="A0A921RTG7"/>
<dbReference type="EMBL" id="CM027681">
    <property type="protein sequence ID" value="KAG0545806.1"/>
    <property type="molecule type" value="Genomic_DNA"/>
</dbReference>
<dbReference type="InterPro" id="IPR012871">
    <property type="entry name" value="DUF1668_ORYSA"/>
</dbReference>
<dbReference type="Proteomes" id="UP000807115">
    <property type="component" value="Chromosome 2"/>
</dbReference>
<dbReference type="Pfam" id="PF07893">
    <property type="entry name" value="DUF1668"/>
    <property type="match status" value="2"/>
</dbReference>
<dbReference type="PANTHER" id="PTHR33085:SF146">
    <property type="entry name" value="F-BOX ASSOCIATED DOMAIN-CONTAINING PROTEIN"/>
    <property type="match status" value="1"/>
</dbReference>
<reference evidence="2" key="2">
    <citation type="submission" date="2020-10" db="EMBL/GenBank/DDBJ databases">
        <authorList>
            <person name="Cooper E.A."/>
            <person name="Brenton Z.W."/>
            <person name="Flinn B.S."/>
            <person name="Jenkins J."/>
            <person name="Shu S."/>
            <person name="Flowers D."/>
            <person name="Luo F."/>
            <person name="Wang Y."/>
            <person name="Xia P."/>
            <person name="Barry K."/>
            <person name="Daum C."/>
            <person name="Lipzen A."/>
            <person name="Yoshinaga Y."/>
            <person name="Schmutz J."/>
            <person name="Saski C."/>
            <person name="Vermerris W."/>
            <person name="Kresovich S."/>
        </authorList>
    </citation>
    <scope>NUCLEOTIDE SEQUENCE</scope>
</reference>
<organism evidence="2 3">
    <name type="scientific">Sorghum bicolor</name>
    <name type="common">Sorghum</name>
    <name type="synonym">Sorghum vulgare</name>
    <dbReference type="NCBI Taxonomy" id="4558"/>
    <lineage>
        <taxon>Eukaryota</taxon>
        <taxon>Viridiplantae</taxon>
        <taxon>Streptophyta</taxon>
        <taxon>Embryophyta</taxon>
        <taxon>Tracheophyta</taxon>
        <taxon>Spermatophyta</taxon>
        <taxon>Magnoliopsida</taxon>
        <taxon>Liliopsida</taxon>
        <taxon>Poales</taxon>
        <taxon>Poaceae</taxon>
        <taxon>PACMAD clade</taxon>
        <taxon>Panicoideae</taxon>
        <taxon>Andropogonodae</taxon>
        <taxon>Andropogoneae</taxon>
        <taxon>Sorghinae</taxon>
        <taxon>Sorghum</taxon>
    </lineage>
</organism>